<evidence type="ECO:0000313" key="4">
    <source>
        <dbReference type="Proteomes" id="UP001501047"/>
    </source>
</evidence>
<proteinExistence type="inferred from homology"/>
<dbReference type="PANTHER" id="PTHR21064:SF6">
    <property type="entry name" value="AMINOGLYCOSIDE PHOSPHOTRANSFERASE DOMAIN-CONTAINING PROTEIN"/>
    <property type="match status" value="1"/>
</dbReference>
<dbReference type="Proteomes" id="UP001501047">
    <property type="component" value="Unassembled WGS sequence"/>
</dbReference>
<name>A0ABN1KEZ9_CLOSU</name>
<comment type="similarity">
    <text evidence="1">Belongs to the pseudomonas-type ThrB family.</text>
</comment>
<dbReference type="EMBL" id="BAAACI010000001">
    <property type="protein sequence ID" value="GAA0764915.1"/>
    <property type="molecule type" value="Genomic_DNA"/>
</dbReference>
<dbReference type="Pfam" id="PF01636">
    <property type="entry name" value="APH"/>
    <property type="match status" value="1"/>
</dbReference>
<reference evidence="3 4" key="1">
    <citation type="journal article" date="2019" name="Int. J. Syst. Evol. Microbiol.">
        <title>The Global Catalogue of Microorganisms (GCM) 10K type strain sequencing project: providing services to taxonomists for standard genome sequencing and annotation.</title>
        <authorList>
            <consortium name="The Broad Institute Genomics Platform"/>
            <consortium name="The Broad Institute Genome Sequencing Center for Infectious Disease"/>
            <person name="Wu L."/>
            <person name="Ma J."/>
        </authorList>
    </citation>
    <scope>NUCLEOTIDE SEQUENCE [LARGE SCALE GENOMIC DNA]</scope>
    <source>
        <strain evidence="3 4">JCM 1417</strain>
    </source>
</reference>
<evidence type="ECO:0000259" key="2">
    <source>
        <dbReference type="Pfam" id="PF01636"/>
    </source>
</evidence>
<dbReference type="Gene3D" id="3.90.1200.10">
    <property type="match status" value="1"/>
</dbReference>
<dbReference type="PANTHER" id="PTHR21064">
    <property type="entry name" value="AMINOGLYCOSIDE PHOSPHOTRANSFERASE DOMAIN-CONTAINING PROTEIN-RELATED"/>
    <property type="match status" value="1"/>
</dbReference>
<accession>A0ABN1KEZ9</accession>
<dbReference type="SUPFAM" id="SSF56112">
    <property type="entry name" value="Protein kinase-like (PK-like)"/>
    <property type="match status" value="1"/>
</dbReference>
<evidence type="ECO:0000313" key="3">
    <source>
        <dbReference type="EMBL" id="GAA0764915.1"/>
    </source>
</evidence>
<dbReference type="RefSeq" id="WP_343822598.1">
    <property type="nucleotide sequence ID" value="NZ_BAAACI010000001.1"/>
</dbReference>
<evidence type="ECO:0000256" key="1">
    <source>
        <dbReference type="ARBA" id="ARBA00038240"/>
    </source>
</evidence>
<gene>
    <name evidence="3" type="ORF">GCM10008908_00710</name>
</gene>
<dbReference type="InterPro" id="IPR002575">
    <property type="entry name" value="Aminoglycoside_PTrfase"/>
</dbReference>
<dbReference type="InterPro" id="IPR011009">
    <property type="entry name" value="Kinase-like_dom_sf"/>
</dbReference>
<sequence>MLKLKYLFDNEDLAHMILKNWEYDYDDPNLLKYYRISSNAVYCCKNQGNTFFLRFTPAEEKNQEKILAELEFLSYLRSNGYAAVETILSKAGNELEVVDTPWGTFYAVAFKKVSGKQIAAMPLTTDLIFGLGKALGKLHKLSSEFIPVNNKRNDWKETMDWMEDVLSTFPDETAAKSELSILRAYFSKLPTTKENFGLIHYDFELDNVFYNEITKTYNPIDFDDSMYHWYALDIEQSLDSIKEDMPEEQVEPSINEFIKGYRLEYDISDEMLKLLPIFRRYVDLYGYVRILRSVEEKWNNEPDWMINLRIKLEDLLNKRKNTFTMPI</sequence>
<organism evidence="3 4">
    <name type="scientific">Clostridium subterminale</name>
    <dbReference type="NCBI Taxonomy" id="1550"/>
    <lineage>
        <taxon>Bacteria</taxon>
        <taxon>Bacillati</taxon>
        <taxon>Bacillota</taxon>
        <taxon>Clostridia</taxon>
        <taxon>Eubacteriales</taxon>
        <taxon>Clostridiaceae</taxon>
        <taxon>Clostridium</taxon>
    </lineage>
</organism>
<feature type="domain" description="Aminoglycoside phosphotransferase" evidence="2">
    <location>
        <begin position="38"/>
        <end position="249"/>
    </location>
</feature>
<dbReference type="InterPro" id="IPR050249">
    <property type="entry name" value="Pseudomonas-type_ThrB"/>
</dbReference>
<protein>
    <submittedName>
        <fullName evidence="3">Phosphotransferase enzyme family protein</fullName>
    </submittedName>
</protein>
<keyword evidence="4" id="KW-1185">Reference proteome</keyword>
<comment type="caution">
    <text evidence="3">The sequence shown here is derived from an EMBL/GenBank/DDBJ whole genome shotgun (WGS) entry which is preliminary data.</text>
</comment>